<dbReference type="Proteomes" id="UP001341840">
    <property type="component" value="Unassembled WGS sequence"/>
</dbReference>
<keyword evidence="3" id="KW-1185">Reference proteome</keyword>
<dbReference type="EMBL" id="JASCZI010091831">
    <property type="protein sequence ID" value="MED6151309.1"/>
    <property type="molecule type" value="Genomic_DNA"/>
</dbReference>
<gene>
    <name evidence="2" type="ORF">PIB30_081279</name>
</gene>
<comment type="caution">
    <text evidence="2">The sequence shown here is derived from an EMBL/GenBank/DDBJ whole genome shotgun (WGS) entry which is preliminary data.</text>
</comment>
<evidence type="ECO:0000313" key="2">
    <source>
        <dbReference type="EMBL" id="MED6151309.1"/>
    </source>
</evidence>
<evidence type="ECO:0000313" key="3">
    <source>
        <dbReference type="Proteomes" id="UP001341840"/>
    </source>
</evidence>
<feature type="non-terminal residue" evidence="2">
    <location>
        <position position="58"/>
    </location>
</feature>
<accession>A0ABU6TSA4</accession>
<proteinExistence type="predicted"/>
<evidence type="ECO:0000256" key="1">
    <source>
        <dbReference type="SAM" id="MobiDB-lite"/>
    </source>
</evidence>
<protein>
    <submittedName>
        <fullName evidence="2">Uncharacterized protein</fullName>
    </submittedName>
</protein>
<feature type="compositionally biased region" description="Polar residues" evidence="1">
    <location>
        <begin position="14"/>
        <end position="23"/>
    </location>
</feature>
<name>A0ABU6TSA4_9FABA</name>
<sequence>MTAPGPSKGVSPAWQPNPTPRQTQVTTWFKRCSIRHLKVQHDQLNPRPKLAIVIRSVL</sequence>
<feature type="region of interest" description="Disordered" evidence="1">
    <location>
        <begin position="1"/>
        <end position="23"/>
    </location>
</feature>
<organism evidence="2 3">
    <name type="scientific">Stylosanthes scabra</name>
    <dbReference type="NCBI Taxonomy" id="79078"/>
    <lineage>
        <taxon>Eukaryota</taxon>
        <taxon>Viridiplantae</taxon>
        <taxon>Streptophyta</taxon>
        <taxon>Embryophyta</taxon>
        <taxon>Tracheophyta</taxon>
        <taxon>Spermatophyta</taxon>
        <taxon>Magnoliopsida</taxon>
        <taxon>eudicotyledons</taxon>
        <taxon>Gunneridae</taxon>
        <taxon>Pentapetalae</taxon>
        <taxon>rosids</taxon>
        <taxon>fabids</taxon>
        <taxon>Fabales</taxon>
        <taxon>Fabaceae</taxon>
        <taxon>Papilionoideae</taxon>
        <taxon>50 kb inversion clade</taxon>
        <taxon>dalbergioids sensu lato</taxon>
        <taxon>Dalbergieae</taxon>
        <taxon>Pterocarpus clade</taxon>
        <taxon>Stylosanthes</taxon>
    </lineage>
</organism>
<reference evidence="2 3" key="1">
    <citation type="journal article" date="2023" name="Plants (Basel)">
        <title>Bridging the Gap: Combining Genomics and Transcriptomics Approaches to Understand Stylosanthes scabra, an Orphan Legume from the Brazilian Caatinga.</title>
        <authorList>
            <person name="Ferreira-Neto J.R.C."/>
            <person name="da Silva M.D."/>
            <person name="Binneck E."/>
            <person name="de Melo N.F."/>
            <person name="da Silva R.H."/>
            <person name="de Melo A.L.T.M."/>
            <person name="Pandolfi V."/>
            <person name="Bustamante F.O."/>
            <person name="Brasileiro-Vidal A.C."/>
            <person name="Benko-Iseppon A.M."/>
        </authorList>
    </citation>
    <scope>NUCLEOTIDE SEQUENCE [LARGE SCALE GENOMIC DNA]</scope>
    <source>
        <tissue evidence="2">Leaves</tissue>
    </source>
</reference>